<keyword evidence="8" id="KW-0902">Two-component regulatory system</keyword>
<dbReference type="Pfam" id="PF25323">
    <property type="entry name" value="6TM_PilS"/>
    <property type="match status" value="1"/>
</dbReference>
<sequence>MPLLPNNKSFSDSSTVEKLLVHQLLWMLLLRVILYTLILGLSGYLQAGKFNVTVLPPHLLFLFILVIYVASISSGLILLKTNTPLRHFGLKQILLDTLFVSILVYYTGSSNSIFSPIYFFPIIAGGLIMPRLGGLIAAGAATLQFAVVLLLEYYQFFPAFLKVPFYENGQDIFATLNLFAVYGLIFFLTAILSSLFAGRLRKTEDALSDSVRDYDRLSLLYKQIFDDISTGIITTDTKNRITSVNNAAEHITGYSSRDLLHEKFHYFFPNVTFSALGSRHSAEIIRKNNEQTRIGYSYARLQYSQVLNNEKEDDTPAHCENCKVITIQDISEIERMEKQMQQTEKLAAIGQMSAGIAHDFRNPLTAISGSAQVLDSELSQMHSTQSQVNSELVAIILRESNRLSNTVSDFLKFARPEHAEKDWFSFRRCLDEVIEVAEMDSEWPTTMQLELLTDDITDIWADQYQIFTILNHLLQNGLAFVPLGQEQIRIIAKEVQINTHKDVIIITVEDNGPGIAQGREEKIFEPFYTRRVDGTGLGLAIVKQMIEEHGGTIEAGKSFLGGAKFIVTLPLPQEL</sequence>
<dbReference type="InterPro" id="IPR000014">
    <property type="entry name" value="PAS"/>
</dbReference>
<keyword evidence="9" id="KW-0472">Membrane</keyword>
<dbReference type="SUPFAM" id="SSF47384">
    <property type="entry name" value="Homodimeric domain of signal transducing histidine kinase"/>
    <property type="match status" value="1"/>
</dbReference>
<evidence type="ECO:0000256" key="6">
    <source>
        <dbReference type="ARBA" id="ARBA00022777"/>
    </source>
</evidence>
<dbReference type="SUPFAM" id="SSF55874">
    <property type="entry name" value="ATPase domain of HSP90 chaperone/DNA topoisomerase II/histidine kinase"/>
    <property type="match status" value="1"/>
</dbReference>
<evidence type="ECO:0000256" key="3">
    <source>
        <dbReference type="ARBA" id="ARBA00022553"/>
    </source>
</evidence>
<keyword evidence="9" id="KW-0812">Transmembrane</keyword>
<feature type="domain" description="PAS" evidence="11">
    <location>
        <begin position="221"/>
        <end position="270"/>
    </location>
</feature>
<dbReference type="Pfam" id="PF13188">
    <property type="entry name" value="PAS_8"/>
    <property type="match status" value="1"/>
</dbReference>
<dbReference type="InterPro" id="IPR003661">
    <property type="entry name" value="HisK_dim/P_dom"/>
</dbReference>
<dbReference type="Gene3D" id="3.30.565.10">
    <property type="entry name" value="Histidine kinase-like ATPase, C-terminal domain"/>
    <property type="match status" value="1"/>
</dbReference>
<dbReference type="PROSITE" id="PS50109">
    <property type="entry name" value="HIS_KIN"/>
    <property type="match status" value="1"/>
</dbReference>
<dbReference type="PANTHER" id="PTHR43065">
    <property type="entry name" value="SENSOR HISTIDINE KINASE"/>
    <property type="match status" value="1"/>
</dbReference>
<dbReference type="EMBL" id="JAFITO010000002">
    <property type="protein sequence ID" value="MBN4067990.1"/>
    <property type="molecule type" value="Genomic_DNA"/>
</dbReference>
<dbReference type="CDD" id="cd00130">
    <property type="entry name" value="PAS"/>
    <property type="match status" value="1"/>
</dbReference>
<keyword evidence="13" id="KW-1185">Reference proteome</keyword>
<feature type="transmembrane region" description="Helical" evidence="9">
    <location>
        <begin position="59"/>
        <end position="79"/>
    </location>
</feature>
<dbReference type="InterPro" id="IPR005467">
    <property type="entry name" value="His_kinase_dom"/>
</dbReference>
<comment type="catalytic activity">
    <reaction evidence="1">
        <text>ATP + protein L-histidine = ADP + protein N-phospho-L-histidine.</text>
        <dbReference type="EC" id="2.7.13.3"/>
    </reaction>
</comment>
<dbReference type="CDD" id="cd00082">
    <property type="entry name" value="HisKA"/>
    <property type="match status" value="1"/>
</dbReference>
<dbReference type="Gene3D" id="3.30.450.20">
    <property type="entry name" value="PAS domain"/>
    <property type="match status" value="1"/>
</dbReference>
<dbReference type="SUPFAM" id="SSF55785">
    <property type="entry name" value="PYP-like sensor domain (PAS domain)"/>
    <property type="match status" value="1"/>
</dbReference>
<dbReference type="InterPro" id="IPR004358">
    <property type="entry name" value="Sig_transdc_His_kin-like_C"/>
</dbReference>
<keyword evidence="5" id="KW-0547">Nucleotide-binding</keyword>
<evidence type="ECO:0000259" key="10">
    <source>
        <dbReference type="PROSITE" id="PS50109"/>
    </source>
</evidence>
<evidence type="ECO:0000256" key="1">
    <source>
        <dbReference type="ARBA" id="ARBA00000085"/>
    </source>
</evidence>
<gene>
    <name evidence="12" type="ORF">JYU06_00485</name>
</gene>
<dbReference type="EC" id="2.7.13.3" evidence="2"/>
<feature type="transmembrane region" description="Helical" evidence="9">
    <location>
        <begin position="99"/>
        <end position="120"/>
    </location>
</feature>
<evidence type="ECO:0000256" key="7">
    <source>
        <dbReference type="ARBA" id="ARBA00022840"/>
    </source>
</evidence>
<dbReference type="InterPro" id="IPR036890">
    <property type="entry name" value="HATPase_C_sf"/>
</dbReference>
<dbReference type="CDD" id="cd00075">
    <property type="entry name" value="HATPase"/>
    <property type="match status" value="1"/>
</dbReference>
<evidence type="ECO:0000256" key="5">
    <source>
        <dbReference type="ARBA" id="ARBA00022741"/>
    </source>
</evidence>
<dbReference type="Gene3D" id="1.10.287.130">
    <property type="match status" value="1"/>
</dbReference>
<dbReference type="PROSITE" id="PS50112">
    <property type="entry name" value="PAS"/>
    <property type="match status" value="1"/>
</dbReference>
<evidence type="ECO:0000256" key="2">
    <source>
        <dbReference type="ARBA" id="ARBA00012438"/>
    </source>
</evidence>
<dbReference type="PRINTS" id="PR00344">
    <property type="entry name" value="BCTRLSENSOR"/>
</dbReference>
<organism evidence="12 13">
    <name type="scientific">Desulfotalea psychrophila</name>
    <dbReference type="NCBI Taxonomy" id="84980"/>
    <lineage>
        <taxon>Bacteria</taxon>
        <taxon>Pseudomonadati</taxon>
        <taxon>Thermodesulfobacteriota</taxon>
        <taxon>Desulfobulbia</taxon>
        <taxon>Desulfobulbales</taxon>
        <taxon>Desulfocapsaceae</taxon>
        <taxon>Desulfotalea</taxon>
    </lineage>
</organism>
<evidence type="ECO:0000259" key="11">
    <source>
        <dbReference type="PROSITE" id="PS50112"/>
    </source>
</evidence>
<dbReference type="InterPro" id="IPR036097">
    <property type="entry name" value="HisK_dim/P_sf"/>
</dbReference>
<evidence type="ECO:0000256" key="4">
    <source>
        <dbReference type="ARBA" id="ARBA00022679"/>
    </source>
</evidence>
<name>A0ABS3AXD1_9BACT</name>
<comment type="caution">
    <text evidence="12">The sequence shown here is derived from an EMBL/GenBank/DDBJ whole genome shotgun (WGS) entry which is preliminary data.</text>
</comment>
<dbReference type="Proteomes" id="UP000717534">
    <property type="component" value="Unassembled WGS sequence"/>
</dbReference>
<proteinExistence type="predicted"/>
<keyword evidence="9" id="KW-1133">Transmembrane helix</keyword>
<dbReference type="InterPro" id="IPR035965">
    <property type="entry name" value="PAS-like_dom_sf"/>
</dbReference>
<evidence type="ECO:0000256" key="8">
    <source>
        <dbReference type="ARBA" id="ARBA00023012"/>
    </source>
</evidence>
<dbReference type="Pfam" id="PF02518">
    <property type="entry name" value="HATPase_c"/>
    <property type="match status" value="1"/>
</dbReference>
<dbReference type="SMART" id="SM00387">
    <property type="entry name" value="HATPase_c"/>
    <property type="match status" value="1"/>
</dbReference>
<feature type="transmembrane region" description="Helical" evidence="9">
    <location>
        <begin position="174"/>
        <end position="197"/>
    </location>
</feature>
<feature type="transmembrane region" description="Helical" evidence="9">
    <location>
        <begin position="20"/>
        <end position="47"/>
    </location>
</feature>
<keyword evidence="3" id="KW-0597">Phosphoprotein</keyword>
<evidence type="ECO:0000256" key="9">
    <source>
        <dbReference type="SAM" id="Phobius"/>
    </source>
</evidence>
<reference evidence="12 13" key="1">
    <citation type="submission" date="2021-02" db="EMBL/GenBank/DDBJ databases">
        <title>Activity-based single-cell genomes from oceanic crustal fluid captures similar information to metagenomic and metatranscriptomic surveys with orders of magnitude less sampling.</title>
        <authorList>
            <person name="D'Angelo T.S."/>
            <person name="Orcutt B.N."/>
        </authorList>
    </citation>
    <scope>NUCLEOTIDE SEQUENCE [LARGE SCALE GENOMIC DNA]</scope>
    <source>
        <strain evidence="12">AH-315-G02</strain>
    </source>
</reference>
<keyword evidence="4" id="KW-0808">Transferase</keyword>
<feature type="domain" description="Histidine kinase" evidence="10">
    <location>
        <begin position="355"/>
        <end position="573"/>
    </location>
</feature>
<feature type="transmembrane region" description="Helical" evidence="9">
    <location>
        <begin position="132"/>
        <end position="154"/>
    </location>
</feature>
<dbReference type="NCBIfam" id="TIGR00229">
    <property type="entry name" value="sensory_box"/>
    <property type="match status" value="1"/>
</dbReference>
<keyword evidence="6" id="KW-0418">Kinase</keyword>
<dbReference type="PANTHER" id="PTHR43065:SF10">
    <property type="entry name" value="PEROXIDE STRESS-ACTIVATED HISTIDINE KINASE MAK3"/>
    <property type="match status" value="1"/>
</dbReference>
<dbReference type="SMART" id="SM00388">
    <property type="entry name" value="HisKA"/>
    <property type="match status" value="1"/>
</dbReference>
<accession>A0ABS3AXD1</accession>
<protein>
    <recommendedName>
        <fullName evidence="2">histidine kinase</fullName>
        <ecNumber evidence="2">2.7.13.3</ecNumber>
    </recommendedName>
</protein>
<evidence type="ECO:0000313" key="12">
    <source>
        <dbReference type="EMBL" id="MBN4067990.1"/>
    </source>
</evidence>
<dbReference type="InterPro" id="IPR003594">
    <property type="entry name" value="HATPase_dom"/>
</dbReference>
<dbReference type="SMART" id="SM00091">
    <property type="entry name" value="PAS"/>
    <property type="match status" value="1"/>
</dbReference>
<evidence type="ECO:0000313" key="13">
    <source>
        <dbReference type="Proteomes" id="UP000717534"/>
    </source>
</evidence>
<keyword evidence="7" id="KW-0067">ATP-binding</keyword>
<dbReference type="Pfam" id="PF00512">
    <property type="entry name" value="HisKA"/>
    <property type="match status" value="1"/>
</dbReference>